<name>A0A3G5AG41_9VIRU</name>
<accession>A0A3G5AG41</accession>
<reference evidence="1" key="1">
    <citation type="submission" date="2018-10" db="EMBL/GenBank/DDBJ databases">
        <title>Hidden diversity of soil giant viruses.</title>
        <authorList>
            <person name="Schulz F."/>
            <person name="Alteio L."/>
            <person name="Goudeau D."/>
            <person name="Ryan E.M."/>
            <person name="Malmstrom R.R."/>
            <person name="Blanchard J."/>
            <person name="Woyke T."/>
        </authorList>
    </citation>
    <scope>NUCLEOTIDE SEQUENCE</scope>
    <source>
        <strain evidence="1">HYV1</strain>
    </source>
</reference>
<protein>
    <submittedName>
        <fullName evidence="1">Uncharacterized protein</fullName>
    </submittedName>
</protein>
<evidence type="ECO:0000313" key="1">
    <source>
        <dbReference type="EMBL" id="AYV84863.1"/>
    </source>
</evidence>
<proteinExistence type="predicted"/>
<dbReference type="EMBL" id="MK072427">
    <property type="protein sequence ID" value="AYV84863.1"/>
    <property type="molecule type" value="Genomic_DNA"/>
</dbReference>
<sequence length="39" mass="4444">MGYRICRDSSQFGIGQFALSLRHELGRLLLYFRGVGGRI</sequence>
<gene>
    <name evidence="1" type="ORF">Hyperionvirus45_12</name>
</gene>
<organism evidence="1">
    <name type="scientific">Hyperionvirus sp</name>
    <dbReference type="NCBI Taxonomy" id="2487770"/>
    <lineage>
        <taxon>Viruses</taxon>
        <taxon>Varidnaviria</taxon>
        <taxon>Bamfordvirae</taxon>
        <taxon>Nucleocytoviricota</taxon>
        <taxon>Megaviricetes</taxon>
        <taxon>Imitervirales</taxon>
        <taxon>Mimiviridae</taxon>
        <taxon>Klosneuvirinae</taxon>
    </lineage>
</organism>